<dbReference type="GeneID" id="89649452"/>
<dbReference type="EMBL" id="LUTU01000005">
    <property type="protein sequence ID" value="OAJ68231.1"/>
    <property type="molecule type" value="Genomic_DNA"/>
</dbReference>
<evidence type="ECO:0000313" key="4">
    <source>
        <dbReference type="Proteomes" id="UP001156614"/>
    </source>
</evidence>
<evidence type="ECO:0000313" key="3">
    <source>
        <dbReference type="Proteomes" id="UP000077786"/>
    </source>
</evidence>
<dbReference type="Gene3D" id="2.60.120.620">
    <property type="entry name" value="q2cbj1_9rhob like domain"/>
    <property type="match status" value="1"/>
</dbReference>
<comment type="caution">
    <text evidence="2">The sequence shown here is derived from an EMBL/GenBank/DDBJ whole genome shotgun (WGS) entry which is preliminary data.</text>
</comment>
<proteinExistence type="predicted"/>
<organism evidence="2 3">
    <name type="scientific">Gluconobacter cerinus</name>
    <dbReference type="NCBI Taxonomy" id="38307"/>
    <lineage>
        <taxon>Bacteria</taxon>
        <taxon>Pseudomonadati</taxon>
        <taxon>Pseudomonadota</taxon>
        <taxon>Alphaproteobacteria</taxon>
        <taxon>Acetobacterales</taxon>
        <taxon>Acetobacteraceae</taxon>
        <taxon>Gluconobacter</taxon>
    </lineage>
</organism>
<protein>
    <recommendedName>
        <fullName evidence="5">2OG-Fe dioxygenase family protein</fullName>
    </recommendedName>
</protein>
<evidence type="ECO:0000313" key="2">
    <source>
        <dbReference type="EMBL" id="OAJ68231.1"/>
    </source>
</evidence>
<dbReference type="Proteomes" id="UP001156614">
    <property type="component" value="Unassembled WGS sequence"/>
</dbReference>
<accession>A0A1B6VLY7</accession>
<dbReference type="EMBL" id="BSNU01000002">
    <property type="protein sequence ID" value="GLQ62391.1"/>
    <property type="molecule type" value="Genomic_DNA"/>
</dbReference>
<dbReference type="Pfam" id="PF10014">
    <property type="entry name" value="2OG-Fe_Oxy_2"/>
    <property type="match status" value="1"/>
</dbReference>
<gene>
    <name evidence="2" type="ORF">A0123_00935</name>
    <name evidence="1" type="ORF">GCM10007867_12360</name>
</gene>
<reference evidence="2 3" key="2">
    <citation type="submission" date="2016-03" db="EMBL/GenBank/DDBJ databases">
        <title>Draft genome sequence of Gluconobacter cerinus strain CECT 9110.</title>
        <authorList>
            <person name="Sainz F."/>
            <person name="Mas A."/>
            <person name="Torija M.J."/>
        </authorList>
    </citation>
    <scope>NUCLEOTIDE SEQUENCE [LARGE SCALE GENOMIC DNA]</scope>
    <source>
        <strain evidence="2 3">CECT 9110</strain>
    </source>
</reference>
<dbReference type="Proteomes" id="UP000077786">
    <property type="component" value="Unassembled WGS sequence"/>
</dbReference>
<dbReference type="GO" id="GO:0051213">
    <property type="term" value="F:dioxygenase activity"/>
    <property type="evidence" value="ECO:0007669"/>
    <property type="project" value="InterPro"/>
</dbReference>
<dbReference type="AlphaFoldDB" id="A0A1B6VLY7"/>
<evidence type="ECO:0008006" key="5">
    <source>
        <dbReference type="Google" id="ProtNLM"/>
    </source>
</evidence>
<dbReference type="RefSeq" id="WP_046899947.1">
    <property type="nucleotide sequence ID" value="NZ_BEWM01000001.1"/>
</dbReference>
<keyword evidence="4" id="KW-1185">Reference proteome</keyword>
<reference evidence="1" key="1">
    <citation type="journal article" date="2014" name="Int. J. Syst. Evol. Microbiol.">
        <title>Complete genome sequence of Corynebacterium casei LMG S-19264T (=DSM 44701T), isolated from a smear-ripened cheese.</title>
        <authorList>
            <consortium name="US DOE Joint Genome Institute (JGI-PGF)"/>
            <person name="Walter F."/>
            <person name="Albersmeier A."/>
            <person name="Kalinowski J."/>
            <person name="Ruckert C."/>
        </authorList>
    </citation>
    <scope>NUCLEOTIDE SEQUENCE</scope>
    <source>
        <strain evidence="1">NBRC 3267</strain>
    </source>
</reference>
<dbReference type="InterPro" id="IPR018724">
    <property type="entry name" value="2OG-Fe_dioxygenase"/>
</dbReference>
<reference evidence="1" key="4">
    <citation type="submission" date="2023-01" db="EMBL/GenBank/DDBJ databases">
        <title>Draft genome sequence of Gluconobacter cerinus strain NBRC 3267.</title>
        <authorList>
            <person name="Sun Q."/>
            <person name="Mori K."/>
        </authorList>
    </citation>
    <scope>NUCLEOTIDE SEQUENCE</scope>
    <source>
        <strain evidence="1">NBRC 3267</strain>
    </source>
</reference>
<dbReference type="PATRIC" id="fig|38307.3.peg.962"/>
<sequence>MTDAHLPSTFDQTMQRVENVLSDKGFKFLQADTMRPLLEHEGLTDWDSFAASWNDLGLDLYMADGGRYRRRRYATFTVSSENITRKPNQPHYQSRDHNLLNGGIERWFGPIEDAIATHPAMLAAIRTIGRFADALTPSESRPETWHAEVHQFRIEANPDSEGRPTPEGMHRDGVDWVLVLMIGRHNVEQGVTTIHDDQKDLLGSFTLTKPFDAAIVDDHRVYHGVTAVTPQDADKPAYRDVLVITLRHE</sequence>
<reference evidence="4" key="3">
    <citation type="journal article" date="2019" name="Int. J. Syst. Evol. Microbiol.">
        <title>The Global Catalogue of Microorganisms (GCM) 10K type strain sequencing project: providing services to taxonomists for standard genome sequencing and annotation.</title>
        <authorList>
            <consortium name="The Broad Institute Genomics Platform"/>
            <consortium name="The Broad Institute Genome Sequencing Center for Infectious Disease"/>
            <person name="Wu L."/>
            <person name="Ma J."/>
        </authorList>
    </citation>
    <scope>NUCLEOTIDE SEQUENCE [LARGE SCALE GENOMIC DNA]</scope>
    <source>
        <strain evidence="4">NBRC 3267</strain>
    </source>
</reference>
<evidence type="ECO:0000313" key="1">
    <source>
        <dbReference type="EMBL" id="GLQ62391.1"/>
    </source>
</evidence>
<name>A0A1B6VLY7_9PROT</name>
<dbReference type="OrthoDB" id="6681382at2"/>